<proteinExistence type="predicted"/>
<dbReference type="AlphaFoldDB" id="K3WAA4"/>
<dbReference type="InterPro" id="IPR007527">
    <property type="entry name" value="Znf_SWIM"/>
</dbReference>
<evidence type="ECO:0000313" key="5">
    <source>
        <dbReference type="Proteomes" id="UP000019132"/>
    </source>
</evidence>
<reference evidence="4" key="3">
    <citation type="submission" date="2015-02" db="UniProtKB">
        <authorList>
            <consortium name="EnsemblProtists"/>
        </authorList>
    </citation>
    <scope>IDENTIFICATION</scope>
    <source>
        <strain evidence="4">DAOM BR144</strain>
    </source>
</reference>
<evidence type="ECO:0000256" key="1">
    <source>
        <dbReference type="PROSITE-ProRule" id="PRU00325"/>
    </source>
</evidence>
<dbReference type="Proteomes" id="UP000019132">
    <property type="component" value="Unassembled WGS sequence"/>
</dbReference>
<dbReference type="OMA" id="KICASWE"/>
<dbReference type="EMBL" id="GL376634">
    <property type="status" value="NOT_ANNOTATED_CDS"/>
    <property type="molecule type" value="Genomic_DNA"/>
</dbReference>
<dbReference type="VEuPathDB" id="FungiDB:PYU1_G001893"/>
<dbReference type="EnsemblProtists" id="PYU1_T001895">
    <property type="protein sequence ID" value="PYU1_T001895"/>
    <property type="gene ID" value="PYU1_G001893"/>
</dbReference>
<evidence type="ECO:0000313" key="4">
    <source>
        <dbReference type="EnsemblProtists" id="PYU1_T001895"/>
    </source>
</evidence>
<reference evidence="5" key="1">
    <citation type="journal article" date="2010" name="Genome Biol.">
        <title>Genome sequence of the necrotrophic plant pathogen Pythium ultimum reveals original pathogenicity mechanisms and effector repertoire.</title>
        <authorList>
            <person name="Levesque C.A."/>
            <person name="Brouwer H."/>
            <person name="Cano L."/>
            <person name="Hamilton J.P."/>
            <person name="Holt C."/>
            <person name="Huitema E."/>
            <person name="Raffaele S."/>
            <person name="Robideau G.P."/>
            <person name="Thines M."/>
            <person name="Win J."/>
            <person name="Zerillo M.M."/>
            <person name="Beakes G.W."/>
            <person name="Boore J.L."/>
            <person name="Busam D."/>
            <person name="Dumas B."/>
            <person name="Ferriera S."/>
            <person name="Fuerstenberg S.I."/>
            <person name="Gachon C.M."/>
            <person name="Gaulin E."/>
            <person name="Govers F."/>
            <person name="Grenville-Briggs L."/>
            <person name="Horner N."/>
            <person name="Hostetler J."/>
            <person name="Jiang R.H."/>
            <person name="Johnson J."/>
            <person name="Krajaejun T."/>
            <person name="Lin H."/>
            <person name="Meijer H.J."/>
            <person name="Moore B."/>
            <person name="Morris P."/>
            <person name="Phuntmart V."/>
            <person name="Puiu D."/>
            <person name="Shetty J."/>
            <person name="Stajich J.E."/>
            <person name="Tripathy S."/>
            <person name="Wawra S."/>
            <person name="van West P."/>
            <person name="Whitty B.R."/>
            <person name="Coutinho P.M."/>
            <person name="Henrissat B."/>
            <person name="Martin F."/>
            <person name="Thomas P.D."/>
            <person name="Tyler B.M."/>
            <person name="De Vries R.P."/>
            <person name="Kamoun S."/>
            <person name="Yandell M."/>
            <person name="Tisserat N."/>
            <person name="Buell C.R."/>
        </authorList>
    </citation>
    <scope>NUCLEOTIDE SEQUENCE</scope>
    <source>
        <strain evidence="5">DAOM:BR144</strain>
    </source>
</reference>
<feature type="domain" description="SWIM-type" evidence="3">
    <location>
        <begin position="606"/>
        <end position="638"/>
    </location>
</feature>
<dbReference type="InParanoid" id="K3WAA4"/>
<dbReference type="HOGENOM" id="CLU_017562_0_0_1"/>
<protein>
    <recommendedName>
        <fullName evidence="3">SWIM-type domain-containing protein</fullName>
    </recommendedName>
</protein>
<feature type="region of interest" description="Disordered" evidence="2">
    <location>
        <begin position="97"/>
        <end position="127"/>
    </location>
</feature>
<dbReference type="eggNOG" id="ENOG502SJV0">
    <property type="taxonomic scope" value="Eukaryota"/>
</dbReference>
<reference evidence="5" key="2">
    <citation type="submission" date="2010-04" db="EMBL/GenBank/DDBJ databases">
        <authorList>
            <person name="Buell R."/>
            <person name="Hamilton J."/>
            <person name="Hostetler J."/>
        </authorList>
    </citation>
    <scope>NUCLEOTIDE SEQUENCE [LARGE SCALE GENOMIC DNA]</scope>
    <source>
        <strain evidence="5">DAOM:BR144</strain>
    </source>
</reference>
<name>K3WAA4_GLOUD</name>
<organism evidence="4 5">
    <name type="scientific">Globisporangium ultimum (strain ATCC 200006 / CBS 805.95 / DAOM BR144)</name>
    <name type="common">Pythium ultimum</name>
    <dbReference type="NCBI Taxonomy" id="431595"/>
    <lineage>
        <taxon>Eukaryota</taxon>
        <taxon>Sar</taxon>
        <taxon>Stramenopiles</taxon>
        <taxon>Oomycota</taxon>
        <taxon>Peronosporomycetes</taxon>
        <taxon>Pythiales</taxon>
        <taxon>Pythiaceae</taxon>
        <taxon>Globisporangium</taxon>
    </lineage>
</organism>
<dbReference type="PANTHER" id="PTHR31973:SF187">
    <property type="entry name" value="MUTATOR TRANSPOSASE MUDRA PROTEIN"/>
    <property type="match status" value="1"/>
</dbReference>
<dbReference type="PROSITE" id="PS50966">
    <property type="entry name" value="ZF_SWIM"/>
    <property type="match status" value="1"/>
</dbReference>
<keyword evidence="5" id="KW-1185">Reference proteome</keyword>
<keyword evidence="1" id="KW-0479">Metal-binding</keyword>
<sequence length="713" mass="78263">MPREAAAALTYSEERQIRHLQSLGWTLMAISAELSRPRELVRQFMSSQAAPNSTTVAVAVNGNGDSGVATESVGEIQQAHQNAVGEVGYSDLETANGAPVASAKRGRGRPKGKVQPKLASKKVVRNPKQATVTTKSGTQLTLYQYQQFATREQGKLFIREFALAQGKRVVIDRGVSGGSNIVFVCKSETQCTFKVRILRSKKKGETAFYVTTLVADHGDKCTGKVSITKKQVMKEIRVASETKTTLTLTGSEAQNIVSKIQGGTANARVTTQASVMVKTALDDVMTETQRLQALLSQFQSQNPTSAMQIDAFNEDLVQRAFLMLPYSTQIQQHSARILGLECVDVTYSQAPAISMNSDSFEGTILELVAKDGNNESYTLAVALCRGGRTTENFAWFFNCCLSSGISLDVPIFCDRSAAILAAIESLPVSCLLIQCTQQLVTTMARALQLSQVSNDMRMLVQRAQTSDTYEEFESILSSIGMKNHAVADYLKRIDPNIWAKYCYLRKYPLYGSQSAALVESTSAPVDTERGPIALFQSFMERCMQAVYERKRHAKAWASSGQLLTGYAEHILRDHRNKAASCRVTPNDDESGSAYVWDTRSPVPKRRRVNISANSCSCPFADQFGLPCKHLVAALSFFNAGGGMWDLSKLCHPMYLARGYYDVYGHADAVSMPLEEELAWHMSVQVVPVGPTNRCSRCHAYGHNKRRCPSAGIA</sequence>
<evidence type="ECO:0000259" key="3">
    <source>
        <dbReference type="PROSITE" id="PS50966"/>
    </source>
</evidence>
<dbReference type="GO" id="GO:0008270">
    <property type="term" value="F:zinc ion binding"/>
    <property type="evidence" value="ECO:0007669"/>
    <property type="project" value="UniProtKB-KW"/>
</dbReference>
<dbReference type="PANTHER" id="PTHR31973">
    <property type="entry name" value="POLYPROTEIN, PUTATIVE-RELATED"/>
    <property type="match status" value="1"/>
</dbReference>
<feature type="compositionally biased region" description="Basic residues" evidence="2">
    <location>
        <begin position="104"/>
        <end position="125"/>
    </location>
</feature>
<accession>K3WAA4</accession>
<keyword evidence="1" id="KW-0863">Zinc-finger</keyword>
<keyword evidence="1" id="KW-0862">Zinc</keyword>
<dbReference type="Pfam" id="PF04434">
    <property type="entry name" value="SWIM"/>
    <property type="match status" value="1"/>
</dbReference>
<evidence type="ECO:0000256" key="2">
    <source>
        <dbReference type="SAM" id="MobiDB-lite"/>
    </source>
</evidence>